<evidence type="ECO:0000313" key="1">
    <source>
        <dbReference type="EMBL" id="KKK76939.1"/>
    </source>
</evidence>
<dbReference type="AlphaFoldDB" id="A0A0F9AER8"/>
<sequence length="38" mass="4555">MKNIKEKGLKEMRCPNCNEAFLTEKQSKPYAKWLDRLL</sequence>
<name>A0A0F9AER8_9ZZZZ</name>
<protein>
    <submittedName>
        <fullName evidence="1">Uncharacterized protein</fullName>
    </submittedName>
</protein>
<reference evidence="1" key="1">
    <citation type="journal article" date="2015" name="Nature">
        <title>Complex archaea that bridge the gap between prokaryotes and eukaryotes.</title>
        <authorList>
            <person name="Spang A."/>
            <person name="Saw J.H."/>
            <person name="Jorgensen S.L."/>
            <person name="Zaremba-Niedzwiedzka K."/>
            <person name="Martijn J."/>
            <person name="Lind A.E."/>
            <person name="van Eijk R."/>
            <person name="Schleper C."/>
            <person name="Guy L."/>
            <person name="Ettema T.J."/>
        </authorList>
    </citation>
    <scope>NUCLEOTIDE SEQUENCE</scope>
</reference>
<dbReference type="EMBL" id="LAZR01055188">
    <property type="protein sequence ID" value="KKK76939.1"/>
    <property type="molecule type" value="Genomic_DNA"/>
</dbReference>
<proteinExistence type="predicted"/>
<organism evidence="1">
    <name type="scientific">marine sediment metagenome</name>
    <dbReference type="NCBI Taxonomy" id="412755"/>
    <lineage>
        <taxon>unclassified sequences</taxon>
        <taxon>metagenomes</taxon>
        <taxon>ecological metagenomes</taxon>
    </lineage>
</organism>
<feature type="non-terminal residue" evidence="1">
    <location>
        <position position="38"/>
    </location>
</feature>
<gene>
    <name evidence="1" type="ORF">LCGC14_2858650</name>
</gene>
<accession>A0A0F9AER8</accession>
<comment type="caution">
    <text evidence="1">The sequence shown here is derived from an EMBL/GenBank/DDBJ whole genome shotgun (WGS) entry which is preliminary data.</text>
</comment>